<dbReference type="Pfam" id="PF03468">
    <property type="entry name" value="XS"/>
    <property type="match status" value="1"/>
</dbReference>
<reference evidence="4" key="2">
    <citation type="submission" date="2025-08" db="UniProtKB">
        <authorList>
            <consortium name="RefSeq"/>
        </authorList>
    </citation>
    <scope>IDENTIFICATION</scope>
    <source>
        <tissue evidence="4">Leaf</tissue>
    </source>
</reference>
<evidence type="ECO:0000313" key="3">
    <source>
        <dbReference type="Proteomes" id="UP000694864"/>
    </source>
</evidence>
<dbReference type="Gene3D" id="3.30.70.2890">
    <property type="entry name" value="XS domain"/>
    <property type="match status" value="1"/>
</dbReference>
<name>A0ABM0XMV6_CAMSA</name>
<feature type="domain" description="XS" evidence="2">
    <location>
        <begin position="376"/>
        <end position="509"/>
    </location>
</feature>
<dbReference type="InterPro" id="IPR005380">
    <property type="entry name" value="XS_domain"/>
</dbReference>
<reference evidence="3" key="1">
    <citation type="journal article" date="2014" name="Nat. Commun.">
        <title>The emerging biofuel crop Camelina sativa retains a highly undifferentiated hexaploid genome structure.</title>
        <authorList>
            <person name="Kagale S."/>
            <person name="Koh C."/>
            <person name="Nixon J."/>
            <person name="Bollina V."/>
            <person name="Clarke W.E."/>
            <person name="Tuteja R."/>
            <person name="Spillane C."/>
            <person name="Robinson S.J."/>
            <person name="Links M.G."/>
            <person name="Clarke C."/>
            <person name="Higgins E.E."/>
            <person name="Huebert T."/>
            <person name="Sharpe A.G."/>
            <person name="Parkin I.A."/>
        </authorList>
    </citation>
    <scope>NUCLEOTIDE SEQUENCE [LARGE SCALE GENOMIC DNA]</scope>
    <source>
        <strain evidence="3">cv. DH55</strain>
    </source>
</reference>
<accession>A0ABM0XMV6</accession>
<feature type="compositionally biased region" description="Low complexity" evidence="1">
    <location>
        <begin position="41"/>
        <end position="57"/>
    </location>
</feature>
<evidence type="ECO:0000256" key="1">
    <source>
        <dbReference type="SAM" id="MobiDB-lite"/>
    </source>
</evidence>
<dbReference type="PANTHER" id="PTHR46619">
    <property type="entry name" value="RNA RECOGNITION MOTIF XS DOMAIN PROTEIN-RELATED"/>
    <property type="match status" value="1"/>
</dbReference>
<sequence>MVGGNNNNNNNNAKPSTNKPPATSAPTAAASSSQNRKSRWNSNNNDGGTSNNNNNNNKESKPTTGGQKIADKKLPRPNPSPKLAAIPNQSNPNHPNPTAPTSSSRPMAAVAPFPFPDSSAAAAALGPPPPPTYDFHMLERRTIVLADGSVRSYFALPPNYQNFPPPSRPEFGRFPPFHPEEFRDQRKHWDRPEGSMKRKYPGEDEFDRRDERAADMMRQRQQFMHYANPNDHHSLMAGRSGQFGEDGRAAKHMRTGSSRHESGGGLQVDQVALKKSFLSFVKRVFEDTAEKKNYLENGRKGRLQCLVCGRSSRDVQDTHSLVMHTYCSDDASSRVHHLGLHKALCVLMGWNFTKAPDNTKAYQNLPAEEAAINQAQLIIWPPHVIVHNTSTGKGKEGRMEGFGNKTMDNRIIRELGLTGGKSKSLYGRDGHLGITLFKFSGDDSGLREAMRMAEHFEKTNRGRKSWGRIQPFTPSKDDEKNQSLVEVDGRTGEKKRILYGYLATVADLDKVDMETKKKTTIESLRELTGTK</sequence>
<gene>
    <name evidence="4" type="primary">LOC104766143</name>
</gene>
<dbReference type="PANTHER" id="PTHR46619:SF3">
    <property type="entry name" value="RNA RECOGNITION MOTIF XS DOMAIN PROTEIN"/>
    <property type="match status" value="1"/>
</dbReference>
<dbReference type="Proteomes" id="UP000694864">
    <property type="component" value="Chromosome 19"/>
</dbReference>
<feature type="region of interest" description="Disordered" evidence="1">
    <location>
        <begin position="1"/>
        <end position="112"/>
    </location>
</feature>
<proteinExistence type="predicted"/>
<dbReference type="GeneID" id="104766143"/>
<dbReference type="RefSeq" id="XP_010488271.1">
    <property type="nucleotide sequence ID" value="XM_010489969.2"/>
</dbReference>
<feature type="region of interest" description="Disordered" evidence="1">
    <location>
        <begin position="461"/>
        <end position="482"/>
    </location>
</feature>
<protein>
    <submittedName>
        <fullName evidence="4">Uncharacterized protein LOC104766143</fullName>
    </submittedName>
</protein>
<dbReference type="InterPro" id="IPR038588">
    <property type="entry name" value="XS_domain_sf"/>
</dbReference>
<evidence type="ECO:0000313" key="4">
    <source>
        <dbReference type="RefSeq" id="XP_010488271.1"/>
    </source>
</evidence>
<organism evidence="3 4">
    <name type="scientific">Camelina sativa</name>
    <name type="common">False flax</name>
    <name type="synonym">Myagrum sativum</name>
    <dbReference type="NCBI Taxonomy" id="90675"/>
    <lineage>
        <taxon>Eukaryota</taxon>
        <taxon>Viridiplantae</taxon>
        <taxon>Streptophyta</taxon>
        <taxon>Embryophyta</taxon>
        <taxon>Tracheophyta</taxon>
        <taxon>Spermatophyta</taxon>
        <taxon>Magnoliopsida</taxon>
        <taxon>eudicotyledons</taxon>
        <taxon>Gunneridae</taxon>
        <taxon>Pentapetalae</taxon>
        <taxon>rosids</taxon>
        <taxon>malvids</taxon>
        <taxon>Brassicales</taxon>
        <taxon>Brassicaceae</taxon>
        <taxon>Camelineae</taxon>
        <taxon>Camelina</taxon>
    </lineage>
</organism>
<feature type="compositionally biased region" description="Low complexity" evidence="1">
    <location>
        <begin position="1"/>
        <end position="33"/>
    </location>
</feature>
<evidence type="ECO:0000259" key="2">
    <source>
        <dbReference type="Pfam" id="PF03468"/>
    </source>
</evidence>
<keyword evidence="3" id="KW-1185">Reference proteome</keyword>